<dbReference type="EMBL" id="VOIH02000009">
    <property type="protein sequence ID" value="KAF3436656.1"/>
    <property type="molecule type" value="Genomic_DNA"/>
</dbReference>
<evidence type="ECO:0000313" key="1">
    <source>
        <dbReference type="EMBL" id="KAF3436656.1"/>
    </source>
</evidence>
<gene>
    <name evidence="1" type="ORF">FNV43_RR19403</name>
</gene>
<name>A0A8K0DTZ3_9ROSA</name>
<sequence length="454" mass="50761">MVMRGSRRLSKILTKKIQKLPRLTRSLRHLKRILRLNSYHIKWIIEKLEEIYRERLWCDLLRRSSCLLPWIVYLTLAPAGFGSRFSSVHRSKPVHTCSCLRSAIRDRGRSFRRVLNQFVGHGAAEDACGASAYRSCCWWLLSRGANQWVRGVAIRCLQVELDLTGFKLDCGLRSWAHDNWAMQSCMHSGHVVASLCWFVVEVEVLMASFNPAWEWASPPPTSQRKAPIGPPTKNDYACLGEDGASPSSNGEAALKRGRENLAAILGGLNSRKGTLFAFVLNGTSASEINNNQNVPTRNGNFISVRVNDAAYKEHLALCQFSLIARIVHSKEDKPWNYDDLYLKLQSIGIPLRIDNATLSGNFGRFAWVLVDVDLAGYSVARCHIIYRRASTMAKPSDKAAVTTEPNPIDSCDDLYDTFDDLDDELPLVEGGELQASVSQVQAQEGPPKEVVGSQ</sequence>
<comment type="caution">
    <text evidence="1">The sequence shown here is derived from an EMBL/GenBank/DDBJ whole genome shotgun (WGS) entry which is preliminary data.</text>
</comment>
<keyword evidence="2" id="KW-1185">Reference proteome</keyword>
<dbReference type="AlphaFoldDB" id="A0A8K0DTZ3"/>
<reference evidence="1" key="1">
    <citation type="submission" date="2020-03" db="EMBL/GenBank/DDBJ databases">
        <title>A high-quality chromosome-level genome assembly of a woody plant with both climbing and erect habits, Rhamnella rubrinervis.</title>
        <authorList>
            <person name="Lu Z."/>
            <person name="Yang Y."/>
            <person name="Zhu X."/>
            <person name="Sun Y."/>
        </authorList>
    </citation>
    <scope>NUCLEOTIDE SEQUENCE</scope>
    <source>
        <strain evidence="1">BYM</strain>
        <tissue evidence="1">Leaf</tissue>
    </source>
</reference>
<evidence type="ECO:0000313" key="2">
    <source>
        <dbReference type="Proteomes" id="UP000796880"/>
    </source>
</evidence>
<protein>
    <submittedName>
        <fullName evidence="1">Uncharacterized protein</fullName>
    </submittedName>
</protein>
<proteinExistence type="predicted"/>
<accession>A0A8K0DTZ3</accession>
<dbReference type="Proteomes" id="UP000796880">
    <property type="component" value="Unassembled WGS sequence"/>
</dbReference>
<organism evidence="1 2">
    <name type="scientific">Rhamnella rubrinervis</name>
    <dbReference type="NCBI Taxonomy" id="2594499"/>
    <lineage>
        <taxon>Eukaryota</taxon>
        <taxon>Viridiplantae</taxon>
        <taxon>Streptophyta</taxon>
        <taxon>Embryophyta</taxon>
        <taxon>Tracheophyta</taxon>
        <taxon>Spermatophyta</taxon>
        <taxon>Magnoliopsida</taxon>
        <taxon>eudicotyledons</taxon>
        <taxon>Gunneridae</taxon>
        <taxon>Pentapetalae</taxon>
        <taxon>rosids</taxon>
        <taxon>fabids</taxon>
        <taxon>Rosales</taxon>
        <taxon>Rhamnaceae</taxon>
        <taxon>rhamnoid group</taxon>
        <taxon>Rhamneae</taxon>
        <taxon>Rhamnella</taxon>
    </lineage>
</organism>